<evidence type="ECO:0000259" key="8">
    <source>
        <dbReference type="Pfam" id="PF20637"/>
    </source>
</evidence>
<keyword evidence="6" id="KW-0472">Membrane</keyword>
<dbReference type="GO" id="GO:0000422">
    <property type="term" value="P:autophagy of mitochondrion"/>
    <property type="evidence" value="ECO:0007669"/>
    <property type="project" value="TreeGrafter"/>
</dbReference>
<name>A0A1E3PP17_9ASCO</name>
<dbReference type="InterPro" id="IPR048940">
    <property type="entry name" value="ATG5_HBR"/>
</dbReference>
<evidence type="ECO:0000256" key="6">
    <source>
        <dbReference type="RuleBase" id="RU361202"/>
    </source>
</evidence>
<proteinExistence type="inferred from homology"/>
<dbReference type="PANTHER" id="PTHR13040">
    <property type="entry name" value="AUTOPHAGY PROTEIN 5"/>
    <property type="match status" value="1"/>
</dbReference>
<evidence type="ECO:0000256" key="4">
    <source>
        <dbReference type="ARBA" id="ARBA00022843"/>
    </source>
</evidence>
<dbReference type="GO" id="GO:0034274">
    <property type="term" value="C:Atg12-Atg5-Atg16 complex"/>
    <property type="evidence" value="ECO:0007669"/>
    <property type="project" value="TreeGrafter"/>
</dbReference>
<reference evidence="10 11" key="1">
    <citation type="journal article" date="2016" name="Proc. Natl. Acad. Sci. U.S.A.">
        <title>Comparative genomics of biotechnologically important yeasts.</title>
        <authorList>
            <person name="Riley R."/>
            <person name="Haridas S."/>
            <person name="Wolfe K.H."/>
            <person name="Lopes M.R."/>
            <person name="Hittinger C.T."/>
            <person name="Goeker M."/>
            <person name="Salamov A.A."/>
            <person name="Wisecaver J.H."/>
            <person name="Long T.M."/>
            <person name="Calvey C.H."/>
            <person name="Aerts A.L."/>
            <person name="Barry K.W."/>
            <person name="Choi C."/>
            <person name="Clum A."/>
            <person name="Coughlan A.Y."/>
            <person name="Deshpande S."/>
            <person name="Douglass A.P."/>
            <person name="Hanson S.J."/>
            <person name="Klenk H.-P."/>
            <person name="LaButti K.M."/>
            <person name="Lapidus A."/>
            <person name="Lindquist E.A."/>
            <person name="Lipzen A.M."/>
            <person name="Meier-Kolthoff J.P."/>
            <person name="Ohm R.A."/>
            <person name="Otillar R.P."/>
            <person name="Pangilinan J.L."/>
            <person name="Peng Y."/>
            <person name="Rokas A."/>
            <person name="Rosa C.A."/>
            <person name="Scheuner C."/>
            <person name="Sibirny A.A."/>
            <person name="Slot J.C."/>
            <person name="Stielow J.B."/>
            <person name="Sun H."/>
            <person name="Kurtzman C.P."/>
            <person name="Blackwell M."/>
            <person name="Grigoriev I.V."/>
            <person name="Jeffries T.W."/>
        </authorList>
    </citation>
    <scope>NUCLEOTIDE SEQUENCE [LARGE SCALE GENOMIC DNA]</scope>
    <source>
        <strain evidence="10 11">DSM 6958</strain>
    </source>
</reference>
<dbReference type="GO" id="GO:0034045">
    <property type="term" value="C:phagophore assembly site membrane"/>
    <property type="evidence" value="ECO:0007669"/>
    <property type="project" value="UniProtKB-SubCell"/>
</dbReference>
<evidence type="ECO:0000313" key="10">
    <source>
        <dbReference type="EMBL" id="ODQ67175.1"/>
    </source>
</evidence>
<dbReference type="InterPro" id="IPR042526">
    <property type="entry name" value="Atg5_HR"/>
</dbReference>
<evidence type="ECO:0000313" key="11">
    <source>
        <dbReference type="Proteomes" id="UP000095009"/>
    </source>
</evidence>
<dbReference type="GO" id="GO:0034727">
    <property type="term" value="P:piecemeal microautophagy of the nucleus"/>
    <property type="evidence" value="ECO:0007669"/>
    <property type="project" value="TreeGrafter"/>
</dbReference>
<dbReference type="Gene3D" id="3.10.20.620">
    <property type="match status" value="1"/>
</dbReference>
<sequence>MEYTLREKIWNGSLSVRIVLAPYELAKSGGTEELLINVSRISYFPLYMSRILDFFFCQGNDGLKINMSDWWLEFDSVPINWNWPIGLSYDILTSLDSSNMESESESKSPNPWTLVLHGNDYPVEQILTYTGESALKSFWLQQSKEACFIRDGNSKAILSLSKKDTDTLWDGVSQNNYKKFWTIMTTVLPNVEHLKSVPTRLYLPKSNDVLQKLVKVVNEQGEFQSVGSVLNQYLPELFPSKRTPLIARPVLHGILLPMSTPLAPLYSFGLYLDGFLHISIVIIT</sequence>
<dbReference type="GO" id="GO:0006995">
    <property type="term" value="P:cellular response to nitrogen starvation"/>
    <property type="evidence" value="ECO:0007669"/>
    <property type="project" value="TreeGrafter"/>
</dbReference>
<keyword evidence="3 6" id="KW-1017">Isopeptide bond</keyword>
<dbReference type="Pfam" id="PF20637">
    <property type="entry name" value="ATG5_HBR"/>
    <property type="match status" value="1"/>
</dbReference>
<accession>A0A1E3PP17</accession>
<evidence type="ECO:0000256" key="3">
    <source>
        <dbReference type="ARBA" id="ARBA00022499"/>
    </source>
</evidence>
<dbReference type="InterPro" id="IPR007239">
    <property type="entry name" value="Atg5"/>
</dbReference>
<keyword evidence="11" id="KW-1185">Reference proteome</keyword>
<dbReference type="Pfam" id="PF20638">
    <property type="entry name" value="ATG5_UblA"/>
    <property type="match status" value="1"/>
</dbReference>
<dbReference type="STRING" id="857566.A0A1E3PP17"/>
<dbReference type="InterPro" id="IPR042527">
    <property type="entry name" value="Atg5_UblA_dom_sf"/>
</dbReference>
<comment type="subcellular location">
    <subcellularLocation>
        <location evidence="1 6">Preautophagosomal structure membrane</location>
        <topology evidence="1 6">Peripheral membrane protein</topology>
    </subcellularLocation>
</comment>
<dbReference type="Gene3D" id="3.10.20.90">
    <property type="entry name" value="Phosphatidylinositol 3-kinase Catalytic Subunit, Chain A, domain 1"/>
    <property type="match status" value="1"/>
</dbReference>
<comment type="subunit">
    <text evidence="6">Conjugated with ATG12.</text>
</comment>
<protein>
    <recommendedName>
        <fullName evidence="6">Autophagy protein 5</fullName>
    </recommendedName>
</protein>
<dbReference type="AlphaFoldDB" id="A0A1E3PP17"/>
<organism evidence="10 11">
    <name type="scientific">Nadsonia fulvescens var. elongata DSM 6958</name>
    <dbReference type="NCBI Taxonomy" id="857566"/>
    <lineage>
        <taxon>Eukaryota</taxon>
        <taxon>Fungi</taxon>
        <taxon>Dikarya</taxon>
        <taxon>Ascomycota</taxon>
        <taxon>Saccharomycotina</taxon>
        <taxon>Dipodascomycetes</taxon>
        <taxon>Dipodascales</taxon>
        <taxon>Dipodascales incertae sedis</taxon>
        <taxon>Nadsonia</taxon>
    </lineage>
</organism>
<dbReference type="PANTHER" id="PTHR13040:SF2">
    <property type="entry name" value="AUTOPHAGY PROTEIN 5"/>
    <property type="match status" value="1"/>
</dbReference>
<feature type="domain" description="Autophagy protein ATG5 UblA" evidence="9">
    <location>
        <begin position="9"/>
        <end position="117"/>
    </location>
</feature>
<dbReference type="InterPro" id="IPR048939">
    <property type="entry name" value="ATG5_UblA"/>
</dbReference>
<dbReference type="Proteomes" id="UP000095009">
    <property type="component" value="Unassembled WGS sequence"/>
</dbReference>
<gene>
    <name evidence="10" type="ORF">NADFUDRAFT_64340</name>
</gene>
<evidence type="ECO:0000256" key="1">
    <source>
        <dbReference type="ARBA" id="ARBA00004623"/>
    </source>
</evidence>
<keyword evidence="6" id="KW-0813">Transport</keyword>
<evidence type="ECO:0000259" key="7">
    <source>
        <dbReference type="Pfam" id="PF04106"/>
    </source>
</evidence>
<keyword evidence="4 6" id="KW-0832">Ubl conjugation</keyword>
<dbReference type="GO" id="GO:0005776">
    <property type="term" value="C:autophagosome"/>
    <property type="evidence" value="ECO:0007669"/>
    <property type="project" value="TreeGrafter"/>
</dbReference>
<dbReference type="InterPro" id="IPR048318">
    <property type="entry name" value="ATG5_UblB"/>
</dbReference>
<dbReference type="Gene3D" id="1.10.246.190">
    <property type="entry name" value="Autophagy protein Apg5, helix rich domain"/>
    <property type="match status" value="1"/>
</dbReference>
<evidence type="ECO:0000256" key="5">
    <source>
        <dbReference type="ARBA" id="ARBA00023006"/>
    </source>
</evidence>
<evidence type="ECO:0000259" key="9">
    <source>
        <dbReference type="Pfam" id="PF20638"/>
    </source>
</evidence>
<feature type="domain" description="Autophagy protein ATG5 alpha-helical bundle region" evidence="8">
    <location>
        <begin position="133"/>
        <end position="189"/>
    </location>
</feature>
<dbReference type="GO" id="GO:0044233">
    <property type="term" value="C:mitochondria-associated endoplasmic reticulum membrane contact site"/>
    <property type="evidence" value="ECO:0007669"/>
    <property type="project" value="TreeGrafter"/>
</dbReference>
<dbReference type="OrthoDB" id="272162at2759"/>
<keyword evidence="5 6" id="KW-0072">Autophagy</keyword>
<dbReference type="EMBL" id="KV454407">
    <property type="protein sequence ID" value="ODQ67175.1"/>
    <property type="molecule type" value="Genomic_DNA"/>
</dbReference>
<evidence type="ECO:0000256" key="2">
    <source>
        <dbReference type="ARBA" id="ARBA00006910"/>
    </source>
</evidence>
<feature type="domain" description="Autophagy protein ATG5 UblB" evidence="7">
    <location>
        <begin position="197"/>
        <end position="280"/>
    </location>
</feature>
<dbReference type="GO" id="GO:0019776">
    <property type="term" value="F:Atg8-family ligase activity"/>
    <property type="evidence" value="ECO:0007669"/>
    <property type="project" value="TreeGrafter"/>
</dbReference>
<dbReference type="GO" id="GO:0061908">
    <property type="term" value="C:phagophore"/>
    <property type="evidence" value="ECO:0007669"/>
    <property type="project" value="TreeGrafter"/>
</dbReference>
<comment type="similarity">
    <text evidence="2 6">Belongs to the ATG5 family.</text>
</comment>
<comment type="function">
    <text evidence="6">Involved in cytoplasm to vacuole transport (Cvt) and autophagic vesicle formation.</text>
</comment>
<dbReference type="Pfam" id="PF04106">
    <property type="entry name" value="ATG5_UblB"/>
    <property type="match status" value="1"/>
</dbReference>